<comment type="subcellular location">
    <subcellularLocation>
        <location evidence="2">Cell membrane</location>
        <topology evidence="2">Multi-pass membrane protein</topology>
    </subcellularLocation>
</comment>
<evidence type="ECO:0000259" key="15">
    <source>
        <dbReference type="PROSITE" id="PS50109"/>
    </source>
</evidence>
<dbReference type="SMART" id="SM00387">
    <property type="entry name" value="HATPase_c"/>
    <property type="match status" value="1"/>
</dbReference>
<evidence type="ECO:0000256" key="6">
    <source>
        <dbReference type="ARBA" id="ARBA00022679"/>
    </source>
</evidence>
<keyword evidence="8" id="KW-0547">Nucleotide-binding</keyword>
<feature type="domain" description="HAMP" evidence="16">
    <location>
        <begin position="177"/>
        <end position="231"/>
    </location>
</feature>
<dbReference type="PANTHER" id="PTHR45528">
    <property type="entry name" value="SENSOR HISTIDINE KINASE CPXA"/>
    <property type="match status" value="1"/>
</dbReference>
<evidence type="ECO:0000256" key="12">
    <source>
        <dbReference type="ARBA" id="ARBA00023012"/>
    </source>
</evidence>
<dbReference type="SUPFAM" id="SSF55874">
    <property type="entry name" value="ATPase domain of HSP90 chaperone/DNA topoisomerase II/histidine kinase"/>
    <property type="match status" value="1"/>
</dbReference>
<dbReference type="InterPro" id="IPR003660">
    <property type="entry name" value="HAMP_dom"/>
</dbReference>
<gene>
    <name evidence="17" type="ORF">KP78_21900</name>
</gene>
<dbReference type="CDD" id="cd00082">
    <property type="entry name" value="HisKA"/>
    <property type="match status" value="1"/>
</dbReference>
<protein>
    <recommendedName>
        <fullName evidence="3">histidine kinase</fullName>
        <ecNumber evidence="3">2.7.13.3</ecNumber>
    </recommendedName>
</protein>
<dbReference type="Proteomes" id="UP000031938">
    <property type="component" value="Unassembled WGS sequence"/>
</dbReference>
<comment type="catalytic activity">
    <reaction evidence="1">
        <text>ATP + protein L-histidine = ADP + protein N-phospho-L-histidine.</text>
        <dbReference type="EC" id="2.7.13.3"/>
    </reaction>
</comment>
<evidence type="ECO:0000256" key="14">
    <source>
        <dbReference type="SAM" id="Phobius"/>
    </source>
</evidence>
<keyword evidence="5" id="KW-0597">Phosphoprotein</keyword>
<dbReference type="Pfam" id="PF02518">
    <property type="entry name" value="HATPase_c"/>
    <property type="match status" value="1"/>
</dbReference>
<dbReference type="PROSITE" id="PS50885">
    <property type="entry name" value="HAMP"/>
    <property type="match status" value="1"/>
</dbReference>
<reference evidence="17 18" key="1">
    <citation type="submission" date="2015-01" db="EMBL/GenBank/DDBJ databases">
        <title>Genome sequencing of Jeotgalibacillus soli.</title>
        <authorList>
            <person name="Goh K.M."/>
            <person name="Chan K.-G."/>
            <person name="Yaakop A.S."/>
            <person name="Ee R."/>
            <person name="Gan H.M."/>
            <person name="Chan C.S."/>
        </authorList>
    </citation>
    <scope>NUCLEOTIDE SEQUENCE [LARGE SCALE GENOMIC DNA]</scope>
    <source>
        <strain evidence="17 18">P9</strain>
    </source>
</reference>
<evidence type="ECO:0000259" key="16">
    <source>
        <dbReference type="PROSITE" id="PS50885"/>
    </source>
</evidence>
<keyword evidence="4" id="KW-1003">Cell membrane</keyword>
<organism evidence="17 18">
    <name type="scientific">Jeotgalibacillus soli</name>
    <dbReference type="NCBI Taxonomy" id="889306"/>
    <lineage>
        <taxon>Bacteria</taxon>
        <taxon>Bacillati</taxon>
        <taxon>Bacillota</taxon>
        <taxon>Bacilli</taxon>
        <taxon>Bacillales</taxon>
        <taxon>Caryophanaceae</taxon>
        <taxon>Jeotgalibacillus</taxon>
    </lineage>
</organism>
<dbReference type="SUPFAM" id="SSF47384">
    <property type="entry name" value="Homodimeric domain of signal transducing histidine kinase"/>
    <property type="match status" value="1"/>
</dbReference>
<evidence type="ECO:0000256" key="5">
    <source>
        <dbReference type="ARBA" id="ARBA00022553"/>
    </source>
</evidence>
<evidence type="ECO:0000256" key="3">
    <source>
        <dbReference type="ARBA" id="ARBA00012438"/>
    </source>
</evidence>
<keyword evidence="6 17" id="KW-0808">Transferase</keyword>
<dbReference type="SMART" id="SM00304">
    <property type="entry name" value="HAMP"/>
    <property type="match status" value="1"/>
</dbReference>
<evidence type="ECO:0000313" key="17">
    <source>
        <dbReference type="EMBL" id="KIL45841.1"/>
    </source>
</evidence>
<evidence type="ECO:0000256" key="1">
    <source>
        <dbReference type="ARBA" id="ARBA00000085"/>
    </source>
</evidence>
<dbReference type="Gene3D" id="6.10.340.10">
    <property type="match status" value="1"/>
</dbReference>
<dbReference type="GO" id="GO:0005524">
    <property type="term" value="F:ATP binding"/>
    <property type="evidence" value="ECO:0007669"/>
    <property type="project" value="UniProtKB-KW"/>
</dbReference>
<keyword evidence="18" id="KW-1185">Reference proteome</keyword>
<dbReference type="InterPro" id="IPR036890">
    <property type="entry name" value="HATPase_C_sf"/>
</dbReference>
<dbReference type="FunFam" id="1.10.287.130:FF:000001">
    <property type="entry name" value="Two-component sensor histidine kinase"/>
    <property type="match status" value="1"/>
</dbReference>
<dbReference type="STRING" id="889306.KP78_21900"/>
<dbReference type="RefSeq" id="WP_041088621.1">
    <property type="nucleotide sequence ID" value="NZ_JXRP01000017.1"/>
</dbReference>
<dbReference type="OrthoDB" id="9786919at2"/>
<dbReference type="Gene3D" id="3.30.565.10">
    <property type="entry name" value="Histidine kinase-like ATPase, C-terminal domain"/>
    <property type="match status" value="1"/>
</dbReference>
<proteinExistence type="predicted"/>
<keyword evidence="10" id="KW-0067">ATP-binding</keyword>
<keyword evidence="7 14" id="KW-0812">Transmembrane</keyword>
<dbReference type="InterPro" id="IPR004358">
    <property type="entry name" value="Sig_transdc_His_kin-like_C"/>
</dbReference>
<sequence>MKLQNKIHLYSSAVFGILLVLLNVSIYLLFSSLTLNSELEQTKFAAVNVLRGINATAGDIPTDELLRAYVPANGIVRIVSDSDELVGQSLSPSELELGGVPNTFYSEEVNEIFPFNSKNYAFVSIPIIWNDGSVFSLQFMESLQSTEDNLQVLRNILIIVTLLAMIPVVLSGRVLSNIIVRPITSMIQTMKEIQQSGQFKRIQLKEKSKDELNEMGNTFNRMIELLESNYDKQEQFVSNASHELKTPLTVIESYASLLKRRGKERPDLFDESVEAIYSEAIRMKDMTQQLLLLARQEEQWNVTIESLNLNQLTEDSIKAFQNAYQREVELVMLSEIDIMSDRQKLKQLIFIFLDNAKKYSDERITIYVGQTGHEGYIRIEDKGIGIPKEDLPKVFDRFYRVDKARSRKSGGSGLGLSLARDIGDALKAKIELDSLEDVGTTATIFLPKQLEPSIHQKV</sequence>
<dbReference type="InterPro" id="IPR036097">
    <property type="entry name" value="HisK_dim/P_sf"/>
</dbReference>
<dbReference type="GO" id="GO:0005886">
    <property type="term" value="C:plasma membrane"/>
    <property type="evidence" value="ECO:0007669"/>
    <property type="project" value="UniProtKB-SubCell"/>
</dbReference>
<evidence type="ECO:0000313" key="18">
    <source>
        <dbReference type="Proteomes" id="UP000031938"/>
    </source>
</evidence>
<comment type="caution">
    <text evidence="17">The sequence shown here is derived from an EMBL/GenBank/DDBJ whole genome shotgun (WGS) entry which is preliminary data.</text>
</comment>
<dbReference type="AlphaFoldDB" id="A0A0C2VN11"/>
<dbReference type="EMBL" id="JXRP01000017">
    <property type="protein sequence ID" value="KIL45841.1"/>
    <property type="molecule type" value="Genomic_DNA"/>
</dbReference>
<dbReference type="FunFam" id="3.30.565.10:FF:000006">
    <property type="entry name" value="Sensor histidine kinase WalK"/>
    <property type="match status" value="1"/>
</dbReference>
<dbReference type="PATRIC" id="fig|889306.3.peg.2204"/>
<keyword evidence="12" id="KW-0902">Two-component regulatory system</keyword>
<dbReference type="Pfam" id="PF00672">
    <property type="entry name" value="HAMP"/>
    <property type="match status" value="1"/>
</dbReference>
<dbReference type="PRINTS" id="PR00344">
    <property type="entry name" value="BCTRLSENSOR"/>
</dbReference>
<dbReference type="GO" id="GO:0000155">
    <property type="term" value="F:phosphorelay sensor kinase activity"/>
    <property type="evidence" value="ECO:0007669"/>
    <property type="project" value="InterPro"/>
</dbReference>
<keyword evidence="13 14" id="KW-0472">Membrane</keyword>
<dbReference type="InterPro" id="IPR050398">
    <property type="entry name" value="HssS/ArlS-like"/>
</dbReference>
<dbReference type="CDD" id="cd06225">
    <property type="entry name" value="HAMP"/>
    <property type="match status" value="1"/>
</dbReference>
<dbReference type="PANTHER" id="PTHR45528:SF1">
    <property type="entry name" value="SENSOR HISTIDINE KINASE CPXA"/>
    <property type="match status" value="1"/>
</dbReference>
<dbReference type="Gene3D" id="1.10.287.130">
    <property type="match status" value="1"/>
</dbReference>
<dbReference type="InterPro" id="IPR003661">
    <property type="entry name" value="HisK_dim/P_dom"/>
</dbReference>
<evidence type="ECO:0000256" key="13">
    <source>
        <dbReference type="ARBA" id="ARBA00023136"/>
    </source>
</evidence>
<name>A0A0C2VN11_9BACL</name>
<keyword evidence="11 14" id="KW-1133">Transmembrane helix</keyword>
<dbReference type="EC" id="2.7.13.3" evidence="3"/>
<evidence type="ECO:0000256" key="10">
    <source>
        <dbReference type="ARBA" id="ARBA00022840"/>
    </source>
</evidence>
<evidence type="ECO:0000256" key="4">
    <source>
        <dbReference type="ARBA" id="ARBA00022475"/>
    </source>
</evidence>
<keyword evidence="9 17" id="KW-0418">Kinase</keyword>
<accession>A0A0C2VN11</accession>
<evidence type="ECO:0000256" key="11">
    <source>
        <dbReference type="ARBA" id="ARBA00022989"/>
    </source>
</evidence>
<evidence type="ECO:0000256" key="9">
    <source>
        <dbReference type="ARBA" id="ARBA00022777"/>
    </source>
</evidence>
<evidence type="ECO:0000256" key="8">
    <source>
        <dbReference type="ARBA" id="ARBA00022741"/>
    </source>
</evidence>
<dbReference type="InterPro" id="IPR003594">
    <property type="entry name" value="HATPase_dom"/>
</dbReference>
<feature type="transmembrane region" description="Helical" evidence="14">
    <location>
        <begin position="7"/>
        <end position="30"/>
    </location>
</feature>
<evidence type="ECO:0000256" key="2">
    <source>
        <dbReference type="ARBA" id="ARBA00004651"/>
    </source>
</evidence>
<dbReference type="SMART" id="SM00388">
    <property type="entry name" value="HisKA"/>
    <property type="match status" value="1"/>
</dbReference>
<evidence type="ECO:0000256" key="7">
    <source>
        <dbReference type="ARBA" id="ARBA00022692"/>
    </source>
</evidence>
<dbReference type="InterPro" id="IPR005467">
    <property type="entry name" value="His_kinase_dom"/>
</dbReference>
<dbReference type="CDD" id="cd00075">
    <property type="entry name" value="HATPase"/>
    <property type="match status" value="1"/>
</dbReference>
<dbReference type="PROSITE" id="PS50109">
    <property type="entry name" value="HIS_KIN"/>
    <property type="match status" value="1"/>
</dbReference>
<dbReference type="Pfam" id="PF00512">
    <property type="entry name" value="HisKA"/>
    <property type="match status" value="1"/>
</dbReference>
<dbReference type="SUPFAM" id="SSF158472">
    <property type="entry name" value="HAMP domain-like"/>
    <property type="match status" value="1"/>
</dbReference>
<feature type="domain" description="Histidine kinase" evidence="15">
    <location>
        <begin position="239"/>
        <end position="450"/>
    </location>
</feature>